<evidence type="ECO:0000313" key="2">
    <source>
        <dbReference type="Proteomes" id="UP001320706"/>
    </source>
</evidence>
<reference evidence="1" key="1">
    <citation type="submission" date="2024-02" db="EMBL/GenBank/DDBJ databases">
        <title>Metagenome Assembled Genome of Zalaria obscura JY119.</title>
        <authorList>
            <person name="Vighnesh L."/>
            <person name="Jagadeeshwari U."/>
            <person name="Venkata Ramana C."/>
            <person name="Sasikala C."/>
        </authorList>
    </citation>
    <scope>NUCLEOTIDE SEQUENCE</scope>
    <source>
        <strain evidence="1">JY119</strain>
    </source>
</reference>
<proteinExistence type="predicted"/>
<evidence type="ECO:0000313" key="1">
    <source>
        <dbReference type="EMBL" id="KAK8200817.1"/>
    </source>
</evidence>
<accession>A0ACC3SBD9</accession>
<dbReference type="Proteomes" id="UP001320706">
    <property type="component" value="Unassembled WGS sequence"/>
</dbReference>
<protein>
    <submittedName>
        <fullName evidence="1">Uncharacterized protein</fullName>
    </submittedName>
</protein>
<name>A0ACC3SBD9_9PEZI</name>
<keyword evidence="2" id="KW-1185">Reference proteome</keyword>
<comment type="caution">
    <text evidence="1">The sequence shown here is derived from an EMBL/GenBank/DDBJ whole genome shotgun (WGS) entry which is preliminary data.</text>
</comment>
<dbReference type="EMBL" id="JAMKPW020000038">
    <property type="protein sequence ID" value="KAK8200817.1"/>
    <property type="molecule type" value="Genomic_DNA"/>
</dbReference>
<sequence length="85" mass="9303">MLIEYHVHCPLRQPLSHCALGPKEHAAPLCPMSQDVPCSATLYAHPGPCECRVTAVYASPAKHDTYSKHNGASLSLWASSRMMSR</sequence>
<organism evidence="1 2">
    <name type="scientific">Zalaria obscura</name>
    <dbReference type="NCBI Taxonomy" id="2024903"/>
    <lineage>
        <taxon>Eukaryota</taxon>
        <taxon>Fungi</taxon>
        <taxon>Dikarya</taxon>
        <taxon>Ascomycota</taxon>
        <taxon>Pezizomycotina</taxon>
        <taxon>Dothideomycetes</taxon>
        <taxon>Dothideomycetidae</taxon>
        <taxon>Dothideales</taxon>
        <taxon>Zalariaceae</taxon>
        <taxon>Zalaria</taxon>
    </lineage>
</organism>
<gene>
    <name evidence="1" type="ORF">M8818_006133</name>
</gene>